<dbReference type="EMBL" id="HM008710">
    <property type="protein sequence ID" value="ADN26457.3"/>
    <property type="molecule type" value="Genomic_DNA"/>
</dbReference>
<gene>
    <name evidence="1" type="ORF">BTA030</name>
</gene>
<keyword evidence="1" id="KW-0614">Plasmid</keyword>
<accession>T1ECJ7</accession>
<sequence>MKIVNYYFFTIWVKKLSGMKKENYMKRINILLFMLCILSILVCKQGVTNKSNKKIDAAQREVIQPGLNSKLVAPVQKKLPPVPPPIKREGGVHIVQEMIDNPPPVRTNLKVTKIETVDQAYDILSSLVTKYEDSLNNERIEFADNEEMYGLLYDAALRSLKDSDKRDEVFAALGHDIAVIDKLDDILDLIFVDETVYSVVIKNLFEELLEITEITEEVFSEILSKEGLNKLKKKGMDVILKTYSDVTKFIETRERLIGKLKNQIMLAGGSDDRQFVIDQLDEIRRHGAGFQVEISTMISLSSKIRRVVERN</sequence>
<reference evidence="1" key="1">
    <citation type="submission" date="2012-01" db="EMBL/GenBank/DDBJ databases">
        <authorList>
            <person name="Campeau S.A."/>
            <person name="Porcella S.F."/>
            <person name="Schwan T.G."/>
            <person name="Barbour A.G."/>
        </authorList>
    </citation>
    <scope>NUCLEOTIDE SEQUENCE</scope>
    <source>
        <strain evidence="1">91E135</strain>
        <plasmid evidence="1">lp150</plasmid>
    </source>
</reference>
<geneLocation type="plasmid" evidence="1">
    <name>lp150</name>
</geneLocation>
<reference evidence="1" key="3">
    <citation type="submission" date="2015-06" db="EMBL/GenBank/DDBJ databases">
        <authorList>
            <person name="Hoefler B.C."/>
            <person name="Straight P.D."/>
        </authorList>
    </citation>
    <scope>NUCLEOTIDE SEQUENCE</scope>
    <source>
        <strain evidence="1">91E135</strain>
        <plasmid evidence="1">lp150</plasmid>
    </source>
</reference>
<reference evidence="1" key="2">
    <citation type="journal article" date="2013" name="J. Bacteriol.">
        <title>Large linear plasmids of Borrelia species that cause relapsing fever.</title>
        <authorList>
            <person name="Miller S.C."/>
            <person name="Porcella S.F."/>
            <person name="Raffel S.J."/>
            <person name="Schwan T.G."/>
            <person name="Barbour A.G."/>
        </authorList>
    </citation>
    <scope>NUCLEOTIDE SEQUENCE</scope>
    <source>
        <strain evidence="1">91E135</strain>
        <plasmid evidence="1">lp150</plasmid>
    </source>
</reference>
<protein>
    <submittedName>
        <fullName evidence="1">Uncharacterized protein</fullName>
    </submittedName>
</protein>
<evidence type="ECO:0000313" key="1">
    <source>
        <dbReference type="EMBL" id="ADN26457.3"/>
    </source>
</evidence>
<proteinExistence type="predicted"/>
<organism evidence="1">
    <name type="scientific">Borrelia turicatae (strain 91E135)</name>
    <dbReference type="NCBI Taxonomy" id="314724"/>
    <lineage>
        <taxon>Bacteria</taxon>
        <taxon>Pseudomonadati</taxon>
        <taxon>Spirochaetota</taxon>
        <taxon>Spirochaetia</taxon>
        <taxon>Spirochaetales</taxon>
        <taxon>Borreliaceae</taxon>
        <taxon>Borrelia</taxon>
    </lineage>
</organism>
<name>T1ECJ7_BORT9</name>
<dbReference type="AlphaFoldDB" id="T1ECJ7"/>